<dbReference type="NCBIfam" id="TIGR00665">
    <property type="entry name" value="DnaB"/>
    <property type="match status" value="1"/>
</dbReference>
<gene>
    <name evidence="14" type="ORF">A3A57_00940</name>
</gene>
<dbReference type="InterPro" id="IPR036185">
    <property type="entry name" value="DNA_heli_DnaB-like_N_sf"/>
</dbReference>
<comment type="catalytic activity">
    <reaction evidence="10 12">
        <text>ATP + H2O = ADP + phosphate + H(+)</text>
        <dbReference type="Rhea" id="RHEA:13065"/>
        <dbReference type="ChEBI" id="CHEBI:15377"/>
        <dbReference type="ChEBI" id="CHEBI:15378"/>
        <dbReference type="ChEBI" id="CHEBI:30616"/>
        <dbReference type="ChEBI" id="CHEBI:43474"/>
        <dbReference type="ChEBI" id="CHEBI:456216"/>
        <dbReference type="EC" id="5.6.2.3"/>
    </reaction>
</comment>
<dbReference type="PANTHER" id="PTHR30153:SF2">
    <property type="entry name" value="REPLICATIVE DNA HELICASE"/>
    <property type="match status" value="1"/>
</dbReference>
<dbReference type="SUPFAM" id="SSF48024">
    <property type="entry name" value="N-terminal domain of DnaB helicase"/>
    <property type="match status" value="1"/>
</dbReference>
<dbReference type="GO" id="GO:0003677">
    <property type="term" value="F:DNA binding"/>
    <property type="evidence" value="ECO:0007669"/>
    <property type="project" value="UniProtKB-UniRule"/>
</dbReference>
<dbReference type="GO" id="GO:0005524">
    <property type="term" value="F:ATP binding"/>
    <property type="evidence" value="ECO:0007669"/>
    <property type="project" value="UniProtKB-UniRule"/>
</dbReference>
<keyword evidence="7 12" id="KW-0067">ATP-binding</keyword>
<keyword evidence="5 12" id="KW-0378">Hydrolase</keyword>
<reference evidence="14 15" key="1">
    <citation type="journal article" date="2016" name="Nat. Commun.">
        <title>Thousands of microbial genomes shed light on interconnected biogeochemical processes in an aquifer system.</title>
        <authorList>
            <person name="Anantharaman K."/>
            <person name="Brown C.T."/>
            <person name="Hug L.A."/>
            <person name="Sharon I."/>
            <person name="Castelle C.J."/>
            <person name="Probst A.J."/>
            <person name="Thomas B.C."/>
            <person name="Singh A."/>
            <person name="Wilkins M.J."/>
            <person name="Karaoz U."/>
            <person name="Brodie E.L."/>
            <person name="Williams K.H."/>
            <person name="Hubbard S.S."/>
            <person name="Banfield J.F."/>
        </authorList>
    </citation>
    <scope>NUCLEOTIDE SEQUENCE [LARGE SCALE GENOMIC DNA]</scope>
</reference>
<keyword evidence="2 12" id="KW-0639">Primosome</keyword>
<sequence length="452" mass="50491">MAGQKEEKRLKIEEKKGTFGKMPPQSIDAETGLLGSLLIDKNAIVKVAESLLPEHFYQERHAEIYRAILSLYEKRLPADIVTVTEELKKVDKYELIGGAGYLTTLVNSVPTSAHVEYYAELVRETATKRALISAAAAITENSFDPDREAKDLLEFAETTLFGISQQHLRQNFIPLRDALAESFDRLDELHKKGTGLRGIPTGFPDIDKKLSGMQQSNLIILAARPGVGKTTLAMNIAEYVGVHEKIPIGIFSLEMSKAQLVDLMLASQSSVDAWKITTGNLSEEDFESISNSMAELAEAPIYIDDTPGISIIEMRTKARRLQMESGLQLLIVDYLQLAKGRNLENRVQEVSEISQALKNLARELNIPVIAISQLSRAVESRQTKIPQLADLRESGAIEQDADVVMFLYREDQEDMENIKLSIAKHRNGPLGEVDLRFKGENRRFFGVEKHRA</sequence>
<comment type="caution">
    <text evidence="14">The sequence shown here is derived from an EMBL/GenBank/DDBJ whole genome shotgun (WGS) entry which is preliminary data.</text>
</comment>
<dbReference type="GO" id="GO:0043139">
    <property type="term" value="F:5'-3' DNA helicase activity"/>
    <property type="evidence" value="ECO:0007669"/>
    <property type="project" value="UniProtKB-EC"/>
</dbReference>
<dbReference type="CDD" id="cd00984">
    <property type="entry name" value="DnaB_C"/>
    <property type="match status" value="1"/>
</dbReference>
<dbReference type="EMBL" id="MHDA01000031">
    <property type="protein sequence ID" value="OGY31440.1"/>
    <property type="molecule type" value="Genomic_DNA"/>
</dbReference>
<protein>
    <recommendedName>
        <fullName evidence="11 12">Replicative DNA helicase</fullName>
        <ecNumber evidence="11 12">5.6.2.3</ecNumber>
    </recommendedName>
</protein>
<dbReference type="GO" id="GO:1990077">
    <property type="term" value="C:primosome complex"/>
    <property type="evidence" value="ECO:0007669"/>
    <property type="project" value="UniProtKB-UniRule"/>
</dbReference>
<dbReference type="GO" id="GO:0016887">
    <property type="term" value="F:ATP hydrolysis activity"/>
    <property type="evidence" value="ECO:0007669"/>
    <property type="project" value="RHEA"/>
</dbReference>
<dbReference type="InterPro" id="IPR003593">
    <property type="entry name" value="AAA+_ATPase"/>
</dbReference>
<dbReference type="GO" id="GO:0006269">
    <property type="term" value="P:DNA replication, synthesis of primer"/>
    <property type="evidence" value="ECO:0007669"/>
    <property type="project" value="UniProtKB-UniRule"/>
</dbReference>
<dbReference type="PANTHER" id="PTHR30153">
    <property type="entry name" value="REPLICATIVE DNA HELICASE DNAB"/>
    <property type="match status" value="1"/>
</dbReference>
<evidence type="ECO:0000256" key="2">
    <source>
        <dbReference type="ARBA" id="ARBA00022515"/>
    </source>
</evidence>
<evidence type="ECO:0000256" key="6">
    <source>
        <dbReference type="ARBA" id="ARBA00022806"/>
    </source>
</evidence>
<evidence type="ECO:0000256" key="7">
    <source>
        <dbReference type="ARBA" id="ARBA00022840"/>
    </source>
</evidence>
<evidence type="ECO:0000313" key="14">
    <source>
        <dbReference type="EMBL" id="OGY31440.1"/>
    </source>
</evidence>
<dbReference type="SMART" id="SM00382">
    <property type="entry name" value="AAA"/>
    <property type="match status" value="1"/>
</dbReference>
<proteinExistence type="inferred from homology"/>
<keyword evidence="9" id="KW-0413">Isomerase</keyword>
<feature type="domain" description="SF4 helicase" evidence="13">
    <location>
        <begin position="192"/>
        <end position="451"/>
    </location>
</feature>
<evidence type="ECO:0000256" key="12">
    <source>
        <dbReference type="RuleBase" id="RU362085"/>
    </source>
</evidence>
<name>A0A1G1WVQ9_9BACT</name>
<evidence type="ECO:0000256" key="5">
    <source>
        <dbReference type="ARBA" id="ARBA00022801"/>
    </source>
</evidence>
<dbReference type="Gene3D" id="1.10.860.10">
    <property type="entry name" value="DNAb Helicase, Chain A"/>
    <property type="match status" value="1"/>
</dbReference>
<comment type="function">
    <text evidence="12">The main replicative DNA helicase, it participates in initiation and elongation during chromosome replication. Travels ahead of the DNA replisome, separating dsDNA into templates for DNA synthesis. A processive ATP-dependent 5'-3' DNA helicase it has DNA-dependent ATPase activity.</text>
</comment>
<keyword evidence="6 12" id="KW-0347">Helicase</keyword>
<keyword evidence="4 12" id="KW-0547">Nucleotide-binding</keyword>
<dbReference type="EC" id="5.6.2.3" evidence="11 12"/>
<dbReference type="FunFam" id="1.10.860.10:FF:000001">
    <property type="entry name" value="Replicative DNA helicase"/>
    <property type="match status" value="1"/>
</dbReference>
<dbReference type="GO" id="GO:0005829">
    <property type="term" value="C:cytosol"/>
    <property type="evidence" value="ECO:0007669"/>
    <property type="project" value="TreeGrafter"/>
</dbReference>
<evidence type="ECO:0000256" key="9">
    <source>
        <dbReference type="ARBA" id="ARBA00023235"/>
    </source>
</evidence>
<dbReference type="InterPro" id="IPR007694">
    <property type="entry name" value="DNA_helicase_DnaB-like_C"/>
</dbReference>
<keyword evidence="8 12" id="KW-0238">DNA-binding</keyword>
<evidence type="ECO:0000256" key="10">
    <source>
        <dbReference type="ARBA" id="ARBA00048954"/>
    </source>
</evidence>
<comment type="similarity">
    <text evidence="1 12">Belongs to the helicase family. DnaB subfamily.</text>
</comment>
<dbReference type="InterPro" id="IPR027417">
    <property type="entry name" value="P-loop_NTPase"/>
</dbReference>
<evidence type="ECO:0000256" key="3">
    <source>
        <dbReference type="ARBA" id="ARBA00022705"/>
    </source>
</evidence>
<evidence type="ECO:0000256" key="4">
    <source>
        <dbReference type="ARBA" id="ARBA00022741"/>
    </source>
</evidence>
<dbReference type="Pfam" id="PF00772">
    <property type="entry name" value="DnaB"/>
    <property type="match status" value="1"/>
</dbReference>
<accession>A0A1G1WVQ9</accession>
<keyword evidence="3 12" id="KW-0235">DNA replication</keyword>
<dbReference type="AlphaFoldDB" id="A0A1G1WVQ9"/>
<dbReference type="Proteomes" id="UP000179279">
    <property type="component" value="Unassembled WGS sequence"/>
</dbReference>
<evidence type="ECO:0000313" key="15">
    <source>
        <dbReference type="Proteomes" id="UP000179279"/>
    </source>
</evidence>
<dbReference type="InterPro" id="IPR016136">
    <property type="entry name" value="DNA_helicase_N/primase_C"/>
</dbReference>
<evidence type="ECO:0000259" key="13">
    <source>
        <dbReference type="PROSITE" id="PS51199"/>
    </source>
</evidence>
<dbReference type="InterPro" id="IPR007693">
    <property type="entry name" value="DNA_helicase_DnaB-like_N"/>
</dbReference>
<evidence type="ECO:0000256" key="1">
    <source>
        <dbReference type="ARBA" id="ARBA00008428"/>
    </source>
</evidence>
<dbReference type="InterPro" id="IPR007692">
    <property type="entry name" value="DNA_helicase_DnaB"/>
</dbReference>
<dbReference type="Gene3D" id="3.40.50.300">
    <property type="entry name" value="P-loop containing nucleotide triphosphate hydrolases"/>
    <property type="match status" value="1"/>
</dbReference>
<organism evidence="14 15">
    <name type="scientific">Candidatus Woykebacteria bacterium RIFCSPLOWO2_01_FULL_41_12</name>
    <dbReference type="NCBI Taxonomy" id="1802604"/>
    <lineage>
        <taxon>Bacteria</taxon>
        <taxon>Candidatus Woykeibacteriota</taxon>
    </lineage>
</organism>
<dbReference type="SUPFAM" id="SSF52540">
    <property type="entry name" value="P-loop containing nucleoside triphosphate hydrolases"/>
    <property type="match status" value="1"/>
</dbReference>
<dbReference type="Pfam" id="PF03796">
    <property type="entry name" value="DnaB_C"/>
    <property type="match status" value="1"/>
</dbReference>
<evidence type="ECO:0000256" key="11">
    <source>
        <dbReference type="NCBIfam" id="TIGR00665"/>
    </source>
</evidence>
<evidence type="ECO:0000256" key="8">
    <source>
        <dbReference type="ARBA" id="ARBA00023125"/>
    </source>
</evidence>
<dbReference type="PROSITE" id="PS51199">
    <property type="entry name" value="SF4_HELICASE"/>
    <property type="match status" value="1"/>
</dbReference>